<keyword evidence="3" id="KW-1185">Reference proteome</keyword>
<dbReference type="AlphaFoldDB" id="A0A8C5M6F7"/>
<keyword evidence="1" id="KW-0732">Signal</keyword>
<dbReference type="Proteomes" id="UP000694569">
    <property type="component" value="Unplaced"/>
</dbReference>
<dbReference type="OrthoDB" id="9895613at2759"/>
<sequence length="359" mass="39543">MCHILWFVFVLLQYPCQGLPRITDAHVVNLKEHREFPDKLGIALKNRDFTQAKGNQSCSQILGQSQSYIETLPPLSGLYVRPAIGLGLIKIGCLSETDPYFKDLIEDEHVRDMYRLLSEQWEMSADLTSHFLSQKYRVDSAALRFNLDSFSPVRLSKKGIMCSGFRQEIKGVTLLGFELGKHPSLQEAALQCNRLGPSCAGVFLDDFGTFHAVAMNGSYIIPQVSSSLWLHRCFGAHVKRRSTTVECQNEQEERIYNVIQWIPLVSGWYNAGSAIYYASKGCSTQAEGRAIEASIDLGSDALLAMTGGTSGAVGLAVKPALKAGAKAAIDYFRKEPTLPHVDGLRIIGVVSKDLGTHGV</sequence>
<dbReference type="PANTHER" id="PTHR15011">
    <property type="entry name" value="APOLIPOPROTEIN F"/>
    <property type="match status" value="1"/>
</dbReference>
<dbReference type="PANTHER" id="PTHR15011:SF3">
    <property type="entry name" value="APOLIPOPROTEIN F"/>
    <property type="match status" value="1"/>
</dbReference>
<evidence type="ECO:0008006" key="4">
    <source>
        <dbReference type="Google" id="ProtNLM"/>
    </source>
</evidence>
<dbReference type="Pfam" id="PF15148">
    <property type="entry name" value="Apolipo_F"/>
    <property type="match status" value="1"/>
</dbReference>
<reference evidence="2" key="1">
    <citation type="submission" date="2025-08" db="UniProtKB">
        <authorList>
            <consortium name="Ensembl"/>
        </authorList>
    </citation>
    <scope>IDENTIFICATION</scope>
</reference>
<feature type="chain" id="PRO_5034984501" description="Apolipoprotein F" evidence="1">
    <location>
        <begin position="19"/>
        <end position="359"/>
    </location>
</feature>
<dbReference type="InterPro" id="IPR026114">
    <property type="entry name" value="APOF"/>
</dbReference>
<dbReference type="Ensembl" id="ENSLLET00000009969.1">
    <property type="protein sequence ID" value="ENSLLEP00000009603.1"/>
    <property type="gene ID" value="ENSLLEG00000006124.1"/>
</dbReference>
<name>A0A8C5M6F7_9ANUR</name>
<evidence type="ECO:0000313" key="2">
    <source>
        <dbReference type="Ensembl" id="ENSLLEP00000009603.1"/>
    </source>
</evidence>
<dbReference type="GO" id="GO:0008203">
    <property type="term" value="P:cholesterol metabolic process"/>
    <property type="evidence" value="ECO:0007669"/>
    <property type="project" value="TreeGrafter"/>
</dbReference>
<dbReference type="GO" id="GO:0005615">
    <property type="term" value="C:extracellular space"/>
    <property type="evidence" value="ECO:0007669"/>
    <property type="project" value="TreeGrafter"/>
</dbReference>
<reference evidence="2" key="2">
    <citation type="submission" date="2025-09" db="UniProtKB">
        <authorList>
            <consortium name="Ensembl"/>
        </authorList>
    </citation>
    <scope>IDENTIFICATION</scope>
</reference>
<dbReference type="GeneTree" id="ENSGT00500000045104"/>
<evidence type="ECO:0000313" key="3">
    <source>
        <dbReference type="Proteomes" id="UP000694569"/>
    </source>
</evidence>
<organism evidence="2 3">
    <name type="scientific">Leptobrachium leishanense</name>
    <name type="common">Leishan spiny toad</name>
    <dbReference type="NCBI Taxonomy" id="445787"/>
    <lineage>
        <taxon>Eukaryota</taxon>
        <taxon>Metazoa</taxon>
        <taxon>Chordata</taxon>
        <taxon>Craniata</taxon>
        <taxon>Vertebrata</taxon>
        <taxon>Euteleostomi</taxon>
        <taxon>Amphibia</taxon>
        <taxon>Batrachia</taxon>
        <taxon>Anura</taxon>
        <taxon>Pelobatoidea</taxon>
        <taxon>Megophryidae</taxon>
        <taxon>Leptobrachium</taxon>
    </lineage>
</organism>
<feature type="signal peptide" evidence="1">
    <location>
        <begin position="1"/>
        <end position="18"/>
    </location>
</feature>
<evidence type="ECO:0000256" key="1">
    <source>
        <dbReference type="SAM" id="SignalP"/>
    </source>
</evidence>
<accession>A0A8C5M6F7</accession>
<protein>
    <recommendedName>
        <fullName evidence="4">Apolipoprotein F</fullName>
    </recommendedName>
</protein>
<proteinExistence type="predicted"/>